<proteinExistence type="predicted"/>
<dbReference type="PANTHER" id="PTHR46105">
    <property type="entry name" value="AGAP004733-PA"/>
    <property type="match status" value="1"/>
</dbReference>
<dbReference type="PANTHER" id="PTHR46105:SF5">
    <property type="entry name" value="ZINC FINGER AND BTB DOMAIN-CONTAINING PROTEIN 44 ISOFORM X1"/>
    <property type="match status" value="1"/>
</dbReference>
<evidence type="ECO:0000256" key="8">
    <source>
        <dbReference type="ARBA" id="ARBA00023163"/>
    </source>
</evidence>
<keyword evidence="8" id="KW-0804">Transcription</keyword>
<dbReference type="Pfam" id="PF00651">
    <property type="entry name" value="BTB"/>
    <property type="match status" value="1"/>
</dbReference>
<dbReference type="SMART" id="SM00225">
    <property type="entry name" value="BTB"/>
    <property type="match status" value="1"/>
</dbReference>
<evidence type="ECO:0000259" key="12">
    <source>
        <dbReference type="PROSITE" id="PS50097"/>
    </source>
</evidence>
<sequence length="847" mass="93771">MEVESCAVEVCRHAASLLARLRLQRKQAHFCDCVLRHEQNSGLLYPAHRCILAASSPVLASLLSSSGALVELQESWLSDSVLAPLLDYIYTGTLPHTLNQGQYCRLLTAAGHLQMNELQESLREAWRQTEMKAADDVSASNLKASGDPPSSPSTNSFEESSKPSSSEVKMFDEAHKNSASMDSSRDFRQMTQQNSVQSSPLTDGVREVSGDNKEVLEDQFHSSGLMRPEAWQRYTGEELLVTCEDRGSSSSLSHPCCGAVPVICHGSRATACQLPEVCSVLPRLPAFQSSISSGIVPDTNSASSESITPSHNNLVGPHYQDSDQNEMHIVCDPPPVLNLGYKRRHHLTDQFVISHSKNLAHLPVQNHQPAHCDYFQPKTKPLVEDLVPPNKDWSSDGVHSKHQQLSCFEISHVSTATSKEEESQDWESDVSLPTEDSDTGNDSLCEDLCIEMKVKEEHGYSFTTDMNVHSRSYGDKLNRCLNMYTAEKSRTDAASGQHEFDPNIRYTAMQHRGQRMDLCLPLTTPLESGLDIPESITFLEPKQILGTKTVATPMDTRTSDTATSTKVEPYDEHPHSHCQTQEETQFSHRYSQHANSHHSLELNGGSYQAGSFSIPCQSSPKPYSFTEIPDLVDTVAQSPGLAVPCQHRSDTEEKGVGKRDRTEALIGVPDKAHSSKVRKGTTFDSECFDETNGKMNVEERKFVGKDRSRRGGQVPQKARFMEAPPLATGENAVSTRPVRPAQRVPASAQASMCIPSTISANRPAHVPSPPAQPFQCSLCERSFSQRGSLNRHVRSHLGVRPFSCPCCPMTFSRQYRVTEHMRVHQRCALGNDFHKSADSSIRDNKHN</sequence>
<dbReference type="Proteomes" id="UP000677803">
    <property type="component" value="Unassembled WGS sequence"/>
</dbReference>
<feature type="domain" description="C2H2-type" evidence="13">
    <location>
        <begin position="802"/>
        <end position="824"/>
    </location>
</feature>
<evidence type="ECO:0000256" key="4">
    <source>
        <dbReference type="ARBA" id="ARBA00022771"/>
    </source>
</evidence>
<accession>A0A8S4A7S2</accession>
<dbReference type="CDD" id="cd18186">
    <property type="entry name" value="BTB_POZ_ZBTB_KLHL-like"/>
    <property type="match status" value="1"/>
</dbReference>
<evidence type="ECO:0000256" key="5">
    <source>
        <dbReference type="ARBA" id="ARBA00022833"/>
    </source>
</evidence>
<dbReference type="PROSITE" id="PS50157">
    <property type="entry name" value="ZINC_FINGER_C2H2_2"/>
    <property type="match status" value="2"/>
</dbReference>
<evidence type="ECO:0000256" key="9">
    <source>
        <dbReference type="ARBA" id="ARBA00023242"/>
    </source>
</evidence>
<dbReference type="Gene3D" id="3.30.160.60">
    <property type="entry name" value="Classic Zinc Finger"/>
    <property type="match status" value="2"/>
</dbReference>
<feature type="domain" description="C2H2-type" evidence="13">
    <location>
        <begin position="774"/>
        <end position="801"/>
    </location>
</feature>
<feature type="region of interest" description="Disordered" evidence="11">
    <location>
        <begin position="554"/>
        <end position="575"/>
    </location>
</feature>
<keyword evidence="2" id="KW-0479">Metal-binding</keyword>
<evidence type="ECO:0000256" key="11">
    <source>
        <dbReference type="SAM" id="MobiDB-lite"/>
    </source>
</evidence>
<gene>
    <name evidence="14" type="ORF">MMEN_LOCUS399</name>
</gene>
<evidence type="ECO:0000256" key="3">
    <source>
        <dbReference type="ARBA" id="ARBA00022737"/>
    </source>
</evidence>
<dbReference type="SMART" id="SM00355">
    <property type="entry name" value="ZnF_C2H2"/>
    <property type="match status" value="2"/>
</dbReference>
<organism evidence="14 15">
    <name type="scientific">Menidia menidia</name>
    <name type="common">Atlantic silverside</name>
    <dbReference type="NCBI Taxonomy" id="238744"/>
    <lineage>
        <taxon>Eukaryota</taxon>
        <taxon>Metazoa</taxon>
        <taxon>Chordata</taxon>
        <taxon>Craniata</taxon>
        <taxon>Vertebrata</taxon>
        <taxon>Euteleostomi</taxon>
        <taxon>Actinopterygii</taxon>
        <taxon>Neopterygii</taxon>
        <taxon>Teleostei</taxon>
        <taxon>Neoteleostei</taxon>
        <taxon>Acanthomorphata</taxon>
        <taxon>Ovalentaria</taxon>
        <taxon>Atherinomorphae</taxon>
        <taxon>Atheriniformes</taxon>
        <taxon>Atherinopsidae</taxon>
        <taxon>Menidiinae</taxon>
        <taxon>Menidia</taxon>
    </lineage>
</organism>
<dbReference type="InterPro" id="IPR050457">
    <property type="entry name" value="ZnFinger_BTB_dom_contain"/>
</dbReference>
<dbReference type="Gene3D" id="3.30.710.10">
    <property type="entry name" value="Potassium Channel Kv1.1, Chain A"/>
    <property type="match status" value="1"/>
</dbReference>
<feature type="domain" description="BTB" evidence="12">
    <location>
        <begin position="31"/>
        <end position="98"/>
    </location>
</feature>
<keyword evidence="5" id="KW-0862">Zinc</keyword>
<dbReference type="InterPro" id="IPR000210">
    <property type="entry name" value="BTB/POZ_dom"/>
</dbReference>
<dbReference type="GO" id="GO:0000981">
    <property type="term" value="F:DNA-binding transcription factor activity, RNA polymerase II-specific"/>
    <property type="evidence" value="ECO:0007669"/>
    <property type="project" value="TreeGrafter"/>
</dbReference>
<keyword evidence="9" id="KW-0539">Nucleus</keyword>
<dbReference type="InterPro" id="IPR036236">
    <property type="entry name" value="Znf_C2H2_sf"/>
</dbReference>
<name>A0A8S4A7S2_9TELE</name>
<dbReference type="PROSITE" id="PS50097">
    <property type="entry name" value="BTB"/>
    <property type="match status" value="1"/>
</dbReference>
<keyword evidence="3" id="KW-0677">Repeat</keyword>
<feature type="region of interest" description="Disordered" evidence="11">
    <location>
        <begin position="133"/>
        <end position="206"/>
    </location>
</feature>
<evidence type="ECO:0000256" key="7">
    <source>
        <dbReference type="ARBA" id="ARBA00023125"/>
    </source>
</evidence>
<evidence type="ECO:0000313" key="15">
    <source>
        <dbReference type="Proteomes" id="UP000677803"/>
    </source>
</evidence>
<keyword evidence="7" id="KW-0238">DNA-binding</keyword>
<feature type="region of interest" description="Disordered" evidence="11">
    <location>
        <begin position="416"/>
        <end position="439"/>
    </location>
</feature>
<feature type="compositionally biased region" description="Polar residues" evidence="11">
    <location>
        <begin position="555"/>
        <end position="566"/>
    </location>
</feature>
<evidence type="ECO:0000256" key="10">
    <source>
        <dbReference type="PROSITE-ProRule" id="PRU00042"/>
    </source>
</evidence>
<dbReference type="GO" id="GO:0005634">
    <property type="term" value="C:nucleus"/>
    <property type="evidence" value="ECO:0007669"/>
    <property type="project" value="UniProtKB-SubCell"/>
</dbReference>
<dbReference type="InterPro" id="IPR011333">
    <property type="entry name" value="SKP1/BTB/POZ_sf"/>
</dbReference>
<dbReference type="EMBL" id="CAJRST010000001">
    <property type="protein sequence ID" value="CAG5853611.1"/>
    <property type="molecule type" value="Genomic_DNA"/>
</dbReference>
<evidence type="ECO:0000256" key="2">
    <source>
        <dbReference type="ARBA" id="ARBA00022723"/>
    </source>
</evidence>
<dbReference type="Pfam" id="PF00096">
    <property type="entry name" value="zf-C2H2"/>
    <property type="match status" value="1"/>
</dbReference>
<keyword evidence="6" id="KW-0805">Transcription regulation</keyword>
<dbReference type="SUPFAM" id="SSF57667">
    <property type="entry name" value="beta-beta-alpha zinc fingers"/>
    <property type="match status" value="1"/>
</dbReference>
<comment type="subcellular location">
    <subcellularLocation>
        <location evidence="1">Nucleus</location>
    </subcellularLocation>
</comment>
<protein>
    <submittedName>
        <fullName evidence="14">(Atlantic silverside) hypothetical protein</fullName>
    </submittedName>
</protein>
<evidence type="ECO:0000256" key="6">
    <source>
        <dbReference type="ARBA" id="ARBA00023015"/>
    </source>
</evidence>
<comment type="caution">
    <text evidence="14">The sequence shown here is derived from an EMBL/GenBank/DDBJ whole genome shotgun (WGS) entry which is preliminary data.</text>
</comment>
<keyword evidence="15" id="KW-1185">Reference proteome</keyword>
<dbReference type="GO" id="GO:0008270">
    <property type="term" value="F:zinc ion binding"/>
    <property type="evidence" value="ECO:0007669"/>
    <property type="project" value="UniProtKB-KW"/>
</dbReference>
<dbReference type="InterPro" id="IPR013087">
    <property type="entry name" value="Znf_C2H2_type"/>
</dbReference>
<dbReference type="SUPFAM" id="SSF54695">
    <property type="entry name" value="POZ domain"/>
    <property type="match status" value="1"/>
</dbReference>
<feature type="compositionally biased region" description="Low complexity" evidence="11">
    <location>
        <begin position="152"/>
        <end position="167"/>
    </location>
</feature>
<evidence type="ECO:0000313" key="14">
    <source>
        <dbReference type="EMBL" id="CAG5853611.1"/>
    </source>
</evidence>
<keyword evidence="4 10" id="KW-0863">Zinc-finger</keyword>
<dbReference type="FunFam" id="3.30.160.60:FF:001840">
    <property type="entry name" value="Paternally-expressed gene 3 protein"/>
    <property type="match status" value="1"/>
</dbReference>
<dbReference type="PROSITE" id="PS00028">
    <property type="entry name" value="ZINC_FINGER_C2H2_1"/>
    <property type="match status" value="2"/>
</dbReference>
<evidence type="ECO:0000259" key="13">
    <source>
        <dbReference type="PROSITE" id="PS50157"/>
    </source>
</evidence>
<dbReference type="OrthoDB" id="3437960at2759"/>
<evidence type="ECO:0000256" key="1">
    <source>
        <dbReference type="ARBA" id="ARBA00004123"/>
    </source>
</evidence>
<dbReference type="AlphaFoldDB" id="A0A8S4A7S2"/>
<reference evidence="14" key="1">
    <citation type="submission" date="2021-05" db="EMBL/GenBank/DDBJ databases">
        <authorList>
            <person name="Tigano A."/>
        </authorList>
    </citation>
    <scope>NUCLEOTIDE SEQUENCE</scope>
</reference>
<feature type="compositionally biased region" description="Polar residues" evidence="11">
    <location>
        <begin position="189"/>
        <end position="201"/>
    </location>
</feature>
<dbReference type="GO" id="GO:0000978">
    <property type="term" value="F:RNA polymerase II cis-regulatory region sequence-specific DNA binding"/>
    <property type="evidence" value="ECO:0007669"/>
    <property type="project" value="TreeGrafter"/>
</dbReference>